<dbReference type="OrthoDB" id="7065204at2"/>
<evidence type="ECO:0000313" key="2">
    <source>
        <dbReference type="EMBL" id="TWI44340.1"/>
    </source>
</evidence>
<dbReference type="EMBL" id="CP046904">
    <property type="protein sequence ID" value="QGZ41930.1"/>
    <property type="molecule type" value="Genomic_DNA"/>
</dbReference>
<name>A0A562PJE5_9BURK</name>
<reference evidence="2 3" key="1">
    <citation type="journal article" date="2015" name="Stand. Genomic Sci.">
        <title>Genomic Encyclopedia of Bacterial and Archaeal Type Strains, Phase III: the genomes of soil and plant-associated and newly described type strains.</title>
        <authorList>
            <person name="Whitman W.B."/>
            <person name="Woyke T."/>
            <person name="Klenk H.P."/>
            <person name="Zhou Y."/>
            <person name="Lilburn T.G."/>
            <person name="Beck B.J."/>
            <person name="De Vos P."/>
            <person name="Vandamme P."/>
            <person name="Eisen J.A."/>
            <person name="Garrity G."/>
            <person name="Hugenholtz P."/>
            <person name="Kyrpides N.C."/>
        </authorList>
    </citation>
    <scope>NUCLEOTIDE SEQUENCE [LARGE SCALE GENOMIC DNA]</scope>
    <source>
        <strain evidence="2 3">CGMCC 1.10685</strain>
    </source>
</reference>
<accession>A0A562PJE5</accession>
<gene>
    <name evidence="1" type="ORF">GO485_24655</name>
    <name evidence="2" type="ORF">IP92_04285</name>
</gene>
<reference evidence="1 4" key="3">
    <citation type="submission" date="2019-12" db="EMBL/GenBank/DDBJ databases">
        <title>Draft Genome Sequences of Six Type Strains of the Genus Massilia.</title>
        <authorList>
            <person name="Miess H."/>
            <person name="Frediansyah A."/>
            <person name="Goeker M."/>
            <person name="Gross H."/>
        </authorList>
    </citation>
    <scope>NUCLEOTIDE SEQUENCE [LARGE SCALE GENOMIC DNA]</scope>
    <source>
        <strain evidence="1 4">DSM 26639</strain>
    </source>
</reference>
<dbReference type="EMBL" id="VLKW01000009">
    <property type="protein sequence ID" value="TWI44340.1"/>
    <property type="molecule type" value="Genomic_DNA"/>
</dbReference>
<evidence type="ECO:0000313" key="1">
    <source>
        <dbReference type="EMBL" id="QGZ41930.1"/>
    </source>
</evidence>
<protein>
    <submittedName>
        <fullName evidence="2">Uncharacterized protein</fullName>
    </submittedName>
</protein>
<evidence type="ECO:0000313" key="4">
    <source>
        <dbReference type="Proteomes" id="UP000437862"/>
    </source>
</evidence>
<dbReference type="Proteomes" id="UP000437862">
    <property type="component" value="Chromosome"/>
</dbReference>
<organism evidence="2 3">
    <name type="scientific">Pseudoduganella flava</name>
    <dbReference type="NCBI Taxonomy" id="871742"/>
    <lineage>
        <taxon>Bacteria</taxon>
        <taxon>Pseudomonadati</taxon>
        <taxon>Pseudomonadota</taxon>
        <taxon>Betaproteobacteria</taxon>
        <taxon>Burkholderiales</taxon>
        <taxon>Oxalobacteraceae</taxon>
        <taxon>Telluria group</taxon>
        <taxon>Pseudoduganella</taxon>
    </lineage>
</organism>
<dbReference type="AlphaFoldDB" id="A0A562PJE5"/>
<proteinExistence type="predicted"/>
<evidence type="ECO:0000313" key="3">
    <source>
        <dbReference type="Proteomes" id="UP000315112"/>
    </source>
</evidence>
<dbReference type="RefSeq" id="WP_145878924.1">
    <property type="nucleotide sequence ID" value="NZ_CP046904.1"/>
</dbReference>
<keyword evidence="4" id="KW-1185">Reference proteome</keyword>
<reference evidence="2" key="2">
    <citation type="submission" date="2019-07" db="EMBL/GenBank/DDBJ databases">
        <authorList>
            <person name="Whitman W."/>
            <person name="Huntemann M."/>
            <person name="Clum A."/>
            <person name="Pillay M."/>
            <person name="Palaniappan K."/>
            <person name="Varghese N."/>
            <person name="Mikhailova N."/>
            <person name="Stamatis D."/>
            <person name="Reddy T."/>
            <person name="Daum C."/>
            <person name="Shapiro N."/>
            <person name="Ivanova N."/>
            <person name="Kyrpides N."/>
            <person name="Woyke T."/>
        </authorList>
    </citation>
    <scope>NUCLEOTIDE SEQUENCE</scope>
    <source>
        <strain evidence="2">CGMCC 1.10685</strain>
    </source>
</reference>
<sequence length="156" mass="17446">MKIQSRSRFDLRPLPQADEAHPLSEILIDGHPSSVTIAGAVLEACVECDDGFLVFASDDIPYEETLRIYLLNPALTVLDKATLSAPYTTGAFANLRIVDRSTLRFDFFGGVPWTLTLHEHEVFALPWRPAPRGVRRPFGLRRRFQLSGDPLPDKDG</sequence>
<dbReference type="Proteomes" id="UP000315112">
    <property type="component" value="Unassembled WGS sequence"/>
</dbReference>